<evidence type="ECO:0000256" key="2">
    <source>
        <dbReference type="ARBA" id="ARBA00022764"/>
    </source>
</evidence>
<evidence type="ECO:0000313" key="6">
    <source>
        <dbReference type="Proteomes" id="UP000587760"/>
    </source>
</evidence>
<keyword evidence="2" id="KW-0574">Periplasm</keyword>
<dbReference type="EMBL" id="JACHGJ010000001">
    <property type="protein sequence ID" value="MBB6479153.1"/>
    <property type="molecule type" value="Genomic_DNA"/>
</dbReference>
<reference evidence="5 6" key="1">
    <citation type="submission" date="2020-08" db="EMBL/GenBank/DDBJ databases">
        <title>Genomic Encyclopedia of Type Strains, Phase IV (KMG-IV): sequencing the most valuable type-strain genomes for metagenomic binning, comparative biology and taxonomic classification.</title>
        <authorList>
            <person name="Goeker M."/>
        </authorList>
    </citation>
    <scope>NUCLEOTIDE SEQUENCE [LARGE SCALE GENOMIC DNA]</scope>
    <source>
        <strain evidence="5 6">DSM 2461</strain>
    </source>
</reference>
<dbReference type="GO" id="GO:0071973">
    <property type="term" value="P:bacterial-type flagellum-dependent cell motility"/>
    <property type="evidence" value="ECO:0007669"/>
    <property type="project" value="InterPro"/>
</dbReference>
<keyword evidence="3" id="KW-0975">Bacterial flagellum</keyword>
<evidence type="ECO:0000256" key="4">
    <source>
        <dbReference type="SAM" id="SignalP"/>
    </source>
</evidence>
<dbReference type="AlphaFoldDB" id="A0A841R5Q0"/>
<sequence>MKRFFALMGVALFLVSSVFAEESVLIDFAELVDDYQGQNKATLMDFSSVAGTRYTDEEKAAMQTSLYIPNWEVRLSSSSRTVLNDSKSYVLAVTTGDEAAKFAGEQIMGVRIHFPLGTFNSNAVVRPPFEIPAYATSTVDEEAKRGDQFNGYGVVKNVGVLKSVKVNVLGRNFPMGLSILLRDDNEQVQTIFMSYLDFDGWRELQWNNPNYITQVRNRELTTYPLYPRNTPSVTLDGILFTRDAQQEGGDFISYIKDIKVVYDLAVRDDIDKDVDDEAVWNILADREEARRNAELKRLGNLQVLRYLEGKKMDSSAATATTDEAATVPAAE</sequence>
<dbReference type="RefSeq" id="WP_184744039.1">
    <property type="nucleotide sequence ID" value="NZ_JACHGJ010000001.1"/>
</dbReference>
<dbReference type="Proteomes" id="UP000587760">
    <property type="component" value="Unassembled WGS sequence"/>
</dbReference>
<organism evidence="5 6">
    <name type="scientific">Spirochaeta isovalerica</name>
    <dbReference type="NCBI Taxonomy" id="150"/>
    <lineage>
        <taxon>Bacteria</taxon>
        <taxon>Pseudomonadati</taxon>
        <taxon>Spirochaetota</taxon>
        <taxon>Spirochaetia</taxon>
        <taxon>Spirochaetales</taxon>
        <taxon>Spirochaetaceae</taxon>
        <taxon>Spirochaeta</taxon>
    </lineage>
</organism>
<dbReference type="InterPro" id="IPR006714">
    <property type="entry name" value="FlaA"/>
</dbReference>
<comment type="subcellular location">
    <subcellularLocation>
        <location evidence="1">Periplasmic flagellum</location>
    </subcellularLocation>
</comment>
<comment type="caution">
    <text evidence="5">The sequence shown here is derived from an EMBL/GenBank/DDBJ whole genome shotgun (WGS) entry which is preliminary data.</text>
</comment>
<feature type="chain" id="PRO_5032377324" description="Flagellar filament outer layer protein Flaa" evidence="4">
    <location>
        <begin position="21"/>
        <end position="331"/>
    </location>
</feature>
<evidence type="ECO:0000313" key="5">
    <source>
        <dbReference type="EMBL" id="MBB6479153.1"/>
    </source>
</evidence>
<feature type="signal peptide" evidence="4">
    <location>
        <begin position="1"/>
        <end position="20"/>
    </location>
</feature>
<dbReference type="Pfam" id="PF04620">
    <property type="entry name" value="FlaA"/>
    <property type="match status" value="1"/>
</dbReference>
<keyword evidence="6" id="KW-1185">Reference proteome</keyword>
<name>A0A841R5Q0_9SPIO</name>
<evidence type="ECO:0008006" key="7">
    <source>
        <dbReference type="Google" id="ProtNLM"/>
    </source>
</evidence>
<protein>
    <recommendedName>
        <fullName evidence="7">Flagellar filament outer layer protein Flaa</fullName>
    </recommendedName>
</protein>
<gene>
    <name evidence="5" type="ORF">HNR50_000786</name>
</gene>
<proteinExistence type="predicted"/>
<dbReference type="GO" id="GO:0030288">
    <property type="term" value="C:outer membrane-bounded periplasmic space"/>
    <property type="evidence" value="ECO:0007669"/>
    <property type="project" value="InterPro"/>
</dbReference>
<accession>A0A841R5Q0</accession>
<dbReference type="GO" id="GO:0055040">
    <property type="term" value="C:periplasmic flagellum"/>
    <property type="evidence" value="ECO:0007669"/>
    <property type="project" value="UniProtKB-SubCell"/>
</dbReference>
<evidence type="ECO:0000256" key="1">
    <source>
        <dbReference type="ARBA" id="ARBA00004631"/>
    </source>
</evidence>
<evidence type="ECO:0000256" key="3">
    <source>
        <dbReference type="ARBA" id="ARBA00023143"/>
    </source>
</evidence>
<keyword evidence="4" id="KW-0732">Signal</keyword>